<feature type="region of interest" description="Disordered" evidence="1">
    <location>
        <begin position="24"/>
        <end position="153"/>
    </location>
</feature>
<sequence>MSNQDSSIPSKYLTQLPNTTITSTNNYTSSTMSDLSIPSSSSIHSSPPSRMGRSISYAGNLQNHDRDDNDDNHTEENSQSSSLTWTTIESSPRNRRKSNQDRSSPSLTPLRNDDSSSSPRRGTTNSSSTNYSPSHHHYQYTHGSTFSTRSMSSPALLSESRGSMSSLRSLHNESFEMIPLTVLTLWKLEDYSVTMATPLHGGTSPAKEVNETNPFDSVRTNEFHTFIESDTTSTTRRRPEMVRGDSYMLMWCPWFNMYDNLFIEFWLVKLDESATSNTSSRSNTSSSSNDNFSHTSYNSKHGCSPSSSMSPSADDNNNFRILPVRQHAKALSKQATHERFFSGNIWGYSVVLNSSLDQKDESILPQYLTNAFPSASTHFFGNDLENLIICFFGTTKIFKFKLNVMKELHKNHKSKIKSEYVTNVESIDFVEALDYKSLRVHYATTPSSVATTPTDVFFDVVNTVEEEEEMIDELYQSLFDSSSIISDNAKKSLRLMSRIEMIHDHLQGYGFVRCDIQNNCHLYSLNKKRPDSSMQSPISANESISDDSFLELESPRNTTTTLSVCERRAFKLAHQSLSLVFFQRQIARKQYLNLKSPTSGRFEMNYSPHSKNTLKIGFEKIGHILPFHVDSGKLNMMNHSNIKICKFDENLFLVLEIDEKNMKKQWENYQLLRQQVESMTVTSNNESLPTPIIMMEQNLLLDQDKEFDALQFFKFYILDLSKSDDVKLSRLFTSYDVTQQASHATTSQFSTMKIHEAFLKITSPKSKQMHSSTSTLHNTLLSNRNTTSETYSHNLHQPHQLQQNNLQVHLQHNMLPVYRSQKSKKKRFDFMYEKLVSHMIVFRGDMLKNPYQYTIALFYNVKGDRYFFSTQHDFNGIGEWTKLRGKWFDFIHFTHVGSRSKTLFDQANLMLNVGVKPTEGNGGVVSGLGFPDISLRLKSK</sequence>
<gene>
    <name evidence="2" type="ORF">C9374_001511</name>
</gene>
<feature type="compositionally biased region" description="Low complexity" evidence="1">
    <location>
        <begin position="276"/>
        <end position="296"/>
    </location>
</feature>
<evidence type="ECO:0000256" key="1">
    <source>
        <dbReference type="SAM" id="MobiDB-lite"/>
    </source>
</evidence>
<dbReference type="AlphaFoldDB" id="A0AA88GW15"/>
<dbReference type="Proteomes" id="UP000816034">
    <property type="component" value="Unassembled WGS sequence"/>
</dbReference>
<feature type="region of interest" description="Disordered" evidence="1">
    <location>
        <begin position="276"/>
        <end position="312"/>
    </location>
</feature>
<proteinExistence type="predicted"/>
<name>A0AA88GW15_NAELO</name>
<evidence type="ECO:0000313" key="2">
    <source>
        <dbReference type="EMBL" id="KAG2387179.1"/>
    </source>
</evidence>
<feature type="compositionally biased region" description="Polar residues" evidence="1">
    <location>
        <begin position="141"/>
        <end position="153"/>
    </location>
</feature>
<feature type="compositionally biased region" description="Low complexity" evidence="1">
    <location>
        <begin position="115"/>
        <end position="133"/>
    </location>
</feature>
<dbReference type="GeneID" id="68093967"/>
<dbReference type="RefSeq" id="XP_044551171.1">
    <property type="nucleotide sequence ID" value="XM_044690827.1"/>
</dbReference>
<accession>A0AA88GW15</accession>
<dbReference type="EMBL" id="PYSW02000013">
    <property type="protein sequence ID" value="KAG2387179.1"/>
    <property type="molecule type" value="Genomic_DNA"/>
</dbReference>
<organism evidence="2 3">
    <name type="scientific">Naegleria lovaniensis</name>
    <name type="common">Amoeba</name>
    <dbReference type="NCBI Taxonomy" id="51637"/>
    <lineage>
        <taxon>Eukaryota</taxon>
        <taxon>Discoba</taxon>
        <taxon>Heterolobosea</taxon>
        <taxon>Tetramitia</taxon>
        <taxon>Eutetramitia</taxon>
        <taxon>Vahlkampfiidae</taxon>
        <taxon>Naegleria</taxon>
    </lineage>
</organism>
<evidence type="ECO:0000313" key="3">
    <source>
        <dbReference type="Proteomes" id="UP000816034"/>
    </source>
</evidence>
<feature type="compositionally biased region" description="Low complexity" evidence="1">
    <location>
        <begin position="24"/>
        <end position="49"/>
    </location>
</feature>
<keyword evidence="3" id="KW-1185">Reference proteome</keyword>
<comment type="caution">
    <text evidence="2">The sequence shown here is derived from an EMBL/GenBank/DDBJ whole genome shotgun (WGS) entry which is preliminary data.</text>
</comment>
<feature type="compositionally biased region" description="Basic and acidic residues" evidence="1">
    <location>
        <begin position="63"/>
        <end position="76"/>
    </location>
</feature>
<reference evidence="2 3" key="1">
    <citation type="journal article" date="2018" name="BMC Genomics">
        <title>The genome of Naegleria lovaniensis, the basis for a comparative approach to unravel pathogenicity factors of the human pathogenic amoeba N. fowleri.</title>
        <authorList>
            <person name="Liechti N."/>
            <person name="Schurch N."/>
            <person name="Bruggmann R."/>
            <person name="Wittwer M."/>
        </authorList>
    </citation>
    <scope>NUCLEOTIDE SEQUENCE [LARGE SCALE GENOMIC DNA]</scope>
    <source>
        <strain evidence="2 3">ATCC 30569</strain>
    </source>
</reference>
<feature type="compositionally biased region" description="Polar residues" evidence="1">
    <location>
        <begin position="77"/>
        <end position="91"/>
    </location>
</feature>
<protein>
    <submittedName>
        <fullName evidence="2">Uncharacterized protein</fullName>
    </submittedName>
</protein>